<feature type="compositionally biased region" description="Polar residues" evidence="1">
    <location>
        <begin position="1"/>
        <end position="31"/>
    </location>
</feature>
<sequence>MTPPNTVKINPTATTMNHQPLPLPSTTTNTIDHNRPLPPPTTATTVHNCQHLQLQEKRTNNTIKIGSWIASLIRPYWLEIGDEHGSKFVVAKNSASPRCDVASASPLYIGVGTDDLPS</sequence>
<dbReference type="Proteomes" id="UP000594638">
    <property type="component" value="Unassembled WGS sequence"/>
</dbReference>
<proteinExistence type="predicted"/>
<dbReference type="AlphaFoldDB" id="A0A8S0SEE8"/>
<keyword evidence="3" id="KW-1185">Reference proteome</keyword>
<gene>
    <name evidence="2" type="ORF">OLEA9_A030944</name>
</gene>
<evidence type="ECO:0000313" key="3">
    <source>
        <dbReference type="Proteomes" id="UP000594638"/>
    </source>
</evidence>
<dbReference type="EMBL" id="CACTIH010004149">
    <property type="protein sequence ID" value="CAA2989773.1"/>
    <property type="molecule type" value="Genomic_DNA"/>
</dbReference>
<feature type="region of interest" description="Disordered" evidence="1">
    <location>
        <begin position="1"/>
        <end position="42"/>
    </location>
</feature>
<reference evidence="2 3" key="1">
    <citation type="submission" date="2019-12" db="EMBL/GenBank/DDBJ databases">
        <authorList>
            <person name="Alioto T."/>
            <person name="Alioto T."/>
            <person name="Gomez Garrido J."/>
        </authorList>
    </citation>
    <scope>NUCLEOTIDE SEQUENCE [LARGE SCALE GENOMIC DNA]</scope>
</reference>
<evidence type="ECO:0000313" key="2">
    <source>
        <dbReference type="EMBL" id="CAA2989773.1"/>
    </source>
</evidence>
<evidence type="ECO:0000256" key="1">
    <source>
        <dbReference type="SAM" id="MobiDB-lite"/>
    </source>
</evidence>
<protein>
    <submittedName>
        <fullName evidence="2">Uncharacterized protein</fullName>
    </submittedName>
</protein>
<organism evidence="2 3">
    <name type="scientific">Olea europaea subsp. europaea</name>
    <dbReference type="NCBI Taxonomy" id="158383"/>
    <lineage>
        <taxon>Eukaryota</taxon>
        <taxon>Viridiplantae</taxon>
        <taxon>Streptophyta</taxon>
        <taxon>Embryophyta</taxon>
        <taxon>Tracheophyta</taxon>
        <taxon>Spermatophyta</taxon>
        <taxon>Magnoliopsida</taxon>
        <taxon>eudicotyledons</taxon>
        <taxon>Gunneridae</taxon>
        <taxon>Pentapetalae</taxon>
        <taxon>asterids</taxon>
        <taxon>lamiids</taxon>
        <taxon>Lamiales</taxon>
        <taxon>Oleaceae</taxon>
        <taxon>Oleeae</taxon>
        <taxon>Olea</taxon>
    </lineage>
</organism>
<accession>A0A8S0SEE8</accession>
<name>A0A8S0SEE8_OLEEU</name>
<dbReference type="Gramene" id="OE9A030944T1">
    <property type="protein sequence ID" value="OE9A030944C1"/>
    <property type="gene ID" value="OE9A030944"/>
</dbReference>
<comment type="caution">
    <text evidence="2">The sequence shown here is derived from an EMBL/GenBank/DDBJ whole genome shotgun (WGS) entry which is preliminary data.</text>
</comment>
<feature type="non-terminal residue" evidence="2">
    <location>
        <position position="1"/>
    </location>
</feature>